<organism evidence="4">
    <name type="scientific">Davidia involucrata</name>
    <name type="common">Dove tree</name>
    <dbReference type="NCBI Taxonomy" id="16924"/>
    <lineage>
        <taxon>Eukaryota</taxon>
        <taxon>Viridiplantae</taxon>
        <taxon>Streptophyta</taxon>
        <taxon>Embryophyta</taxon>
        <taxon>Tracheophyta</taxon>
        <taxon>Spermatophyta</taxon>
        <taxon>Magnoliopsida</taxon>
        <taxon>eudicotyledons</taxon>
        <taxon>Gunneridae</taxon>
        <taxon>Pentapetalae</taxon>
        <taxon>asterids</taxon>
        <taxon>Cornales</taxon>
        <taxon>Nyssaceae</taxon>
        <taxon>Davidia</taxon>
    </lineage>
</organism>
<feature type="domain" description="Berberine/berberine-like" evidence="3">
    <location>
        <begin position="153"/>
        <end position="211"/>
    </location>
</feature>
<dbReference type="Gene3D" id="3.40.462.20">
    <property type="match status" value="1"/>
</dbReference>
<protein>
    <submittedName>
        <fullName evidence="4">Putative tetrahydrocannabinolic acid synthase-like</fullName>
    </submittedName>
</protein>
<evidence type="ECO:0000313" key="4">
    <source>
        <dbReference type="EMBL" id="MPA53048.1"/>
    </source>
</evidence>
<evidence type="ECO:0000259" key="3">
    <source>
        <dbReference type="Pfam" id="PF08031"/>
    </source>
</evidence>
<dbReference type="EMBL" id="GHES01022489">
    <property type="protein sequence ID" value="MPA53048.1"/>
    <property type="molecule type" value="Transcribed_RNA"/>
</dbReference>
<name>A0A5B7AAR5_DAVIN</name>
<dbReference type="InterPro" id="IPR012951">
    <property type="entry name" value="BBE"/>
</dbReference>
<proteinExistence type="predicted"/>
<keyword evidence="1" id="KW-0285">Flavoprotein</keyword>
<evidence type="ECO:0000256" key="1">
    <source>
        <dbReference type="ARBA" id="ARBA00022630"/>
    </source>
</evidence>
<accession>A0A5B7AAR5</accession>
<sequence length="239" mass="27774">MQESFPELGLVREDCTEMSWIESVLYFAGFPSGESLDVLLNRTARRRPYFKGKSDYVEQPISENGLKGAWEKFSEEEKLQGVVEMLFSPYGGRMSEILESETPFPHRSGNIYNLHYLVYWVEEDTAASEMPLDWITRLYSYMTPFVSKSPRAAYFNYRDLDLGVVNNEGNTSYTQASIWGIKYFKNNFNRLVHVKTMVDPGNFFRNEQSIPPLSSWEKNIGGWDSLARKRVISKRCYNI</sequence>
<evidence type="ECO:0000256" key="2">
    <source>
        <dbReference type="ARBA" id="ARBA00022827"/>
    </source>
</evidence>
<reference evidence="4" key="1">
    <citation type="submission" date="2019-08" db="EMBL/GenBank/DDBJ databases">
        <title>Reference gene set and small RNA set construction with multiple tissues from Davidia involucrata Baill.</title>
        <authorList>
            <person name="Yang H."/>
            <person name="Zhou C."/>
            <person name="Li G."/>
            <person name="Wang J."/>
            <person name="Gao P."/>
            <person name="Wang M."/>
            <person name="Wang R."/>
            <person name="Zhao Y."/>
        </authorList>
    </citation>
    <scope>NUCLEOTIDE SEQUENCE</scope>
    <source>
        <tissue evidence="4">Mixed with DoveR01_LX</tissue>
    </source>
</reference>
<gene>
    <name evidence="4" type="ORF">Din_022489</name>
</gene>
<dbReference type="PANTHER" id="PTHR32448">
    <property type="entry name" value="OS08G0158400 PROTEIN"/>
    <property type="match status" value="1"/>
</dbReference>
<dbReference type="GO" id="GO:0016491">
    <property type="term" value="F:oxidoreductase activity"/>
    <property type="evidence" value="ECO:0007669"/>
    <property type="project" value="InterPro"/>
</dbReference>
<dbReference type="GO" id="GO:0050660">
    <property type="term" value="F:flavin adenine dinucleotide binding"/>
    <property type="evidence" value="ECO:0007669"/>
    <property type="project" value="InterPro"/>
</dbReference>
<dbReference type="Pfam" id="PF08031">
    <property type="entry name" value="BBE"/>
    <property type="match status" value="1"/>
</dbReference>
<keyword evidence="2" id="KW-0274">FAD</keyword>
<dbReference type="AlphaFoldDB" id="A0A5B7AAR5"/>